<dbReference type="Proteomes" id="UP001162060">
    <property type="component" value="Unassembled WGS sequence"/>
</dbReference>
<gene>
    <name evidence="2" type="ORF">PM001_LOCUS28691</name>
</gene>
<feature type="signal peptide" evidence="1">
    <location>
        <begin position="1"/>
        <end position="26"/>
    </location>
</feature>
<dbReference type="Pfam" id="PF12505">
    <property type="entry name" value="DUF3712"/>
    <property type="match status" value="1"/>
</dbReference>
<organism evidence="2 3">
    <name type="scientific">Peronospora matthiolae</name>
    <dbReference type="NCBI Taxonomy" id="2874970"/>
    <lineage>
        <taxon>Eukaryota</taxon>
        <taxon>Sar</taxon>
        <taxon>Stramenopiles</taxon>
        <taxon>Oomycota</taxon>
        <taxon>Peronosporomycetes</taxon>
        <taxon>Peronosporales</taxon>
        <taxon>Peronosporaceae</taxon>
        <taxon>Peronospora</taxon>
    </lineage>
</organism>
<proteinExistence type="predicted"/>
<dbReference type="EMBL" id="CAKLBY020000303">
    <property type="protein sequence ID" value="CAK7943541.1"/>
    <property type="molecule type" value="Genomic_DNA"/>
</dbReference>
<keyword evidence="1" id="KW-0732">Signal</keyword>
<accession>A0AAV1VAC0</accession>
<feature type="chain" id="PRO_5043415841" evidence="1">
    <location>
        <begin position="27"/>
        <end position="112"/>
    </location>
</feature>
<evidence type="ECO:0000256" key="1">
    <source>
        <dbReference type="SAM" id="SignalP"/>
    </source>
</evidence>
<comment type="caution">
    <text evidence="2">The sequence shown here is derived from an EMBL/GenBank/DDBJ whole genome shotgun (WGS) entry which is preliminary data.</text>
</comment>
<dbReference type="AlphaFoldDB" id="A0AAV1VAC0"/>
<dbReference type="InterPro" id="IPR022185">
    <property type="entry name" value="DUF3712"/>
</dbReference>
<name>A0AAV1VAC0_9STRA</name>
<evidence type="ECO:0000313" key="3">
    <source>
        <dbReference type="Proteomes" id="UP001162060"/>
    </source>
</evidence>
<protein>
    <submittedName>
        <fullName evidence="2">Uncharacterized protein</fullName>
    </submittedName>
</protein>
<reference evidence="2" key="1">
    <citation type="submission" date="2024-01" db="EMBL/GenBank/DDBJ databases">
        <authorList>
            <person name="Webb A."/>
        </authorList>
    </citation>
    <scope>NUCLEOTIDE SEQUENCE</scope>
    <source>
        <strain evidence="2">Pm1</strain>
    </source>
</reference>
<evidence type="ECO:0000313" key="2">
    <source>
        <dbReference type="EMBL" id="CAK7943541.1"/>
    </source>
</evidence>
<sequence length="112" mass="12152">MDVMRKGALGTLKLIGLSLYTTAVLSGMDNFQDVTIESFNLPGTGAAADHEEPTLTQVEIVNPSVTVSIGTLTMDLSLRTPREKFGVLYGTMNLAPGRNRLEMNGLLKLKKR</sequence>